<keyword evidence="5" id="KW-1133">Transmembrane helix</keyword>
<keyword evidence="2" id="KW-0677">Repeat</keyword>
<gene>
    <name evidence="7" type="ORF">RF11_02166</name>
</gene>
<dbReference type="OrthoDB" id="2154780at2759"/>
<feature type="domain" description="Integrin beta epidermal growth factor-like" evidence="6">
    <location>
        <begin position="77"/>
        <end position="113"/>
    </location>
</feature>
<dbReference type="GO" id="GO:0005178">
    <property type="term" value="F:integrin binding"/>
    <property type="evidence" value="ECO:0007669"/>
    <property type="project" value="TreeGrafter"/>
</dbReference>
<accession>A0A0C2JAQ7</accession>
<proteinExistence type="predicted"/>
<dbReference type="PANTHER" id="PTHR10082:SF60">
    <property type="entry name" value="INTEGRIN BETA-PS"/>
    <property type="match status" value="1"/>
</dbReference>
<keyword evidence="3" id="KW-1015">Disulfide bond</keyword>
<dbReference type="EMBL" id="JWZT01003603">
    <property type="protein sequence ID" value="KII66208.1"/>
    <property type="molecule type" value="Genomic_DNA"/>
</dbReference>
<evidence type="ECO:0000313" key="8">
    <source>
        <dbReference type="Proteomes" id="UP000031668"/>
    </source>
</evidence>
<dbReference type="GO" id="GO:0016477">
    <property type="term" value="P:cell migration"/>
    <property type="evidence" value="ECO:0007669"/>
    <property type="project" value="TreeGrafter"/>
</dbReference>
<keyword evidence="5" id="KW-0812">Transmembrane</keyword>
<dbReference type="PROSITE" id="PS52047">
    <property type="entry name" value="I_EGF_2"/>
    <property type="match status" value="1"/>
</dbReference>
<sequence>MCVPECNYHLIKSPEQFYGPACKSSDLLCPYTQFGLCKCYFIIFGNGKGTCINSKCNCQDNYSEEDCSKMTCSNPLKNNECRRTETSAECSGNGNCDCGKCVCNPGYMGTYCQNVKLPSVRCSDVEKCMLAYFAGTETTACNKPFTVVDKLDEPKSYFTPICEEIYQNCVREFMIKINQDGTTIESITVKKLIPHTGDKFMFENASKVLILQRRFGCTRNNSWGNIVLFVIVCVIYHYYKKRSVQMNEVERERRRWVLNSKGRYVVNSEAQD</sequence>
<dbReference type="GO" id="GO:0009986">
    <property type="term" value="C:cell surface"/>
    <property type="evidence" value="ECO:0007669"/>
    <property type="project" value="TreeGrafter"/>
</dbReference>
<evidence type="ECO:0000313" key="7">
    <source>
        <dbReference type="EMBL" id="KII66208.1"/>
    </source>
</evidence>
<evidence type="ECO:0000256" key="4">
    <source>
        <dbReference type="ARBA" id="ARBA00023180"/>
    </source>
</evidence>
<feature type="transmembrane region" description="Helical" evidence="5">
    <location>
        <begin position="222"/>
        <end position="239"/>
    </location>
</feature>
<evidence type="ECO:0000256" key="2">
    <source>
        <dbReference type="ARBA" id="ARBA00022737"/>
    </source>
</evidence>
<keyword evidence="1" id="KW-0732">Signal</keyword>
<evidence type="ECO:0000256" key="3">
    <source>
        <dbReference type="ARBA" id="ARBA00023157"/>
    </source>
</evidence>
<protein>
    <submittedName>
        <fullName evidence="7">Tenascin-X</fullName>
    </submittedName>
</protein>
<evidence type="ECO:0000259" key="6">
    <source>
        <dbReference type="Pfam" id="PF23105"/>
    </source>
</evidence>
<keyword evidence="4" id="KW-0325">Glycoprotein</keyword>
<dbReference type="GO" id="GO:0008305">
    <property type="term" value="C:integrin complex"/>
    <property type="evidence" value="ECO:0007669"/>
    <property type="project" value="TreeGrafter"/>
</dbReference>
<dbReference type="Pfam" id="PF23105">
    <property type="entry name" value="EGF_integrin"/>
    <property type="match status" value="1"/>
</dbReference>
<dbReference type="Gene3D" id="2.10.25.10">
    <property type="entry name" value="Laminin"/>
    <property type="match status" value="1"/>
</dbReference>
<dbReference type="InterPro" id="IPR015812">
    <property type="entry name" value="Integrin_bsu"/>
</dbReference>
<comment type="caution">
    <text evidence="7">The sequence shown here is derived from an EMBL/GenBank/DDBJ whole genome shotgun (WGS) entry which is preliminary data.</text>
</comment>
<keyword evidence="5" id="KW-0472">Membrane</keyword>
<dbReference type="PROSITE" id="PS00243">
    <property type="entry name" value="I_EGF_1"/>
    <property type="match status" value="1"/>
</dbReference>
<dbReference type="GO" id="GO:0098609">
    <property type="term" value="P:cell-cell adhesion"/>
    <property type="evidence" value="ECO:0007669"/>
    <property type="project" value="TreeGrafter"/>
</dbReference>
<dbReference type="GO" id="GO:0007229">
    <property type="term" value="P:integrin-mediated signaling pathway"/>
    <property type="evidence" value="ECO:0007669"/>
    <property type="project" value="TreeGrafter"/>
</dbReference>
<dbReference type="InterPro" id="IPR057073">
    <property type="entry name" value="EGF_integrin_2"/>
</dbReference>
<dbReference type="GO" id="GO:0005925">
    <property type="term" value="C:focal adhesion"/>
    <property type="evidence" value="ECO:0007669"/>
    <property type="project" value="TreeGrafter"/>
</dbReference>
<dbReference type="AlphaFoldDB" id="A0A0C2JAQ7"/>
<dbReference type="GO" id="GO:0007160">
    <property type="term" value="P:cell-matrix adhesion"/>
    <property type="evidence" value="ECO:0007669"/>
    <property type="project" value="TreeGrafter"/>
</dbReference>
<name>A0A0C2JAQ7_THEKT</name>
<dbReference type="InterPro" id="IPR057243">
    <property type="entry name" value="Integrin_I-EGF_CS"/>
</dbReference>
<evidence type="ECO:0000256" key="1">
    <source>
        <dbReference type="ARBA" id="ARBA00022729"/>
    </source>
</evidence>
<dbReference type="SUPFAM" id="SSF57196">
    <property type="entry name" value="EGF/Laminin"/>
    <property type="match status" value="1"/>
</dbReference>
<dbReference type="GO" id="GO:0033627">
    <property type="term" value="P:cell adhesion mediated by integrin"/>
    <property type="evidence" value="ECO:0007669"/>
    <property type="project" value="TreeGrafter"/>
</dbReference>
<dbReference type="PANTHER" id="PTHR10082">
    <property type="entry name" value="INTEGRIN BETA SUBUNIT"/>
    <property type="match status" value="1"/>
</dbReference>
<evidence type="ECO:0000256" key="5">
    <source>
        <dbReference type="SAM" id="Phobius"/>
    </source>
</evidence>
<dbReference type="Proteomes" id="UP000031668">
    <property type="component" value="Unassembled WGS sequence"/>
</dbReference>
<organism evidence="7 8">
    <name type="scientific">Thelohanellus kitauei</name>
    <name type="common">Myxosporean</name>
    <dbReference type="NCBI Taxonomy" id="669202"/>
    <lineage>
        <taxon>Eukaryota</taxon>
        <taxon>Metazoa</taxon>
        <taxon>Cnidaria</taxon>
        <taxon>Myxozoa</taxon>
        <taxon>Myxosporea</taxon>
        <taxon>Bivalvulida</taxon>
        <taxon>Platysporina</taxon>
        <taxon>Myxobolidae</taxon>
        <taxon>Thelohanellus</taxon>
    </lineage>
</organism>
<reference evidence="7 8" key="1">
    <citation type="journal article" date="2014" name="Genome Biol. Evol.">
        <title>The genome of the myxosporean Thelohanellus kitauei shows adaptations to nutrient acquisition within its fish host.</title>
        <authorList>
            <person name="Yang Y."/>
            <person name="Xiong J."/>
            <person name="Zhou Z."/>
            <person name="Huo F."/>
            <person name="Miao W."/>
            <person name="Ran C."/>
            <person name="Liu Y."/>
            <person name="Zhang J."/>
            <person name="Feng J."/>
            <person name="Wang M."/>
            <person name="Wang M."/>
            <person name="Wang L."/>
            <person name="Yao B."/>
        </authorList>
    </citation>
    <scope>NUCLEOTIDE SEQUENCE [LARGE SCALE GENOMIC DNA]</scope>
    <source>
        <strain evidence="7">Wuqing</strain>
    </source>
</reference>
<keyword evidence="8" id="KW-1185">Reference proteome</keyword>